<evidence type="ECO:0000313" key="3">
    <source>
        <dbReference type="EMBL" id="RGE64756.1"/>
    </source>
</evidence>
<dbReference type="Proteomes" id="UP000261166">
    <property type="component" value="Unassembled WGS sequence"/>
</dbReference>
<dbReference type="SUPFAM" id="SSF47413">
    <property type="entry name" value="lambda repressor-like DNA-binding domains"/>
    <property type="match status" value="1"/>
</dbReference>
<dbReference type="SMART" id="SM00530">
    <property type="entry name" value="HTH_XRE"/>
    <property type="match status" value="1"/>
</dbReference>
<sequence>MKINEIIREKRLAKGLTQGQAASRLGVSPPAVNKWEKGVTYPDITLLPALARLLDTDLNTLLSFQEELSEQEIGAFQNELLAAAETEGTQKAFELAMEKLREFPSCDTLVLSTALTLEGLICFYGKPDGDEAEDVLERLYVQAAGSADAPTANQAKVMLFSKYMGRQEYERAEKLLEELPEETANGKNRLQISLYTAQERWEEAAPLTQQKLMKDINGVQSSLLSLLDIDLKLGRIDEAKQVAAVLREMTGIFDLWDYCAYLGDFEIATAQKDAAAGMKILEKMLPAMLKKWEPYSSALYSRIPRKENGRNIGSLLMPRILEDLENPEAQDFDFLREVPGFTEFMKDMKEKLKK</sequence>
<keyword evidence="1" id="KW-0238">DNA-binding</keyword>
<dbReference type="CDD" id="cd00093">
    <property type="entry name" value="HTH_XRE"/>
    <property type="match status" value="1"/>
</dbReference>
<dbReference type="PROSITE" id="PS50943">
    <property type="entry name" value="HTH_CROC1"/>
    <property type="match status" value="1"/>
</dbReference>
<dbReference type="EMBL" id="QVLU01000037">
    <property type="protein sequence ID" value="RGE64756.1"/>
    <property type="molecule type" value="Genomic_DNA"/>
</dbReference>
<evidence type="ECO:0000313" key="4">
    <source>
        <dbReference type="Proteomes" id="UP000261166"/>
    </source>
</evidence>
<dbReference type="PANTHER" id="PTHR46558">
    <property type="entry name" value="TRACRIPTIONAL REGULATORY PROTEIN-RELATED-RELATED"/>
    <property type="match status" value="1"/>
</dbReference>
<accession>A0A3E3ICI9</accession>
<gene>
    <name evidence="3" type="ORF">DWY69_26590</name>
</gene>
<dbReference type="InterPro" id="IPR001387">
    <property type="entry name" value="Cro/C1-type_HTH"/>
</dbReference>
<name>A0A3E3ICI9_9FIRM</name>
<dbReference type="GO" id="GO:0003677">
    <property type="term" value="F:DNA binding"/>
    <property type="evidence" value="ECO:0007669"/>
    <property type="project" value="UniProtKB-KW"/>
</dbReference>
<feature type="domain" description="HTH cro/C1-type" evidence="2">
    <location>
        <begin position="7"/>
        <end position="61"/>
    </location>
</feature>
<dbReference type="AlphaFoldDB" id="A0A3E3ICI9"/>
<comment type="caution">
    <text evidence="3">The sequence shown here is derived from an EMBL/GenBank/DDBJ whole genome shotgun (WGS) entry which is preliminary data.</text>
</comment>
<evidence type="ECO:0000259" key="2">
    <source>
        <dbReference type="PROSITE" id="PS50943"/>
    </source>
</evidence>
<dbReference type="Pfam" id="PF01381">
    <property type="entry name" value="HTH_3"/>
    <property type="match status" value="1"/>
</dbReference>
<proteinExistence type="predicted"/>
<evidence type="ECO:0000256" key="1">
    <source>
        <dbReference type="ARBA" id="ARBA00023125"/>
    </source>
</evidence>
<dbReference type="RefSeq" id="WP_025488712.1">
    <property type="nucleotide sequence ID" value="NZ_QVLU01000037.1"/>
</dbReference>
<dbReference type="OrthoDB" id="9812495at2"/>
<dbReference type="InterPro" id="IPR010982">
    <property type="entry name" value="Lambda_DNA-bd_dom_sf"/>
</dbReference>
<reference evidence="3 4" key="1">
    <citation type="submission" date="2018-08" db="EMBL/GenBank/DDBJ databases">
        <title>A genome reference for cultivated species of the human gut microbiota.</title>
        <authorList>
            <person name="Zou Y."/>
            <person name="Xue W."/>
            <person name="Luo G."/>
        </authorList>
    </citation>
    <scope>NUCLEOTIDE SEQUENCE [LARGE SCALE GENOMIC DNA]</scope>
    <source>
        <strain evidence="3 4">AF26-4BH</strain>
    </source>
</reference>
<dbReference type="PANTHER" id="PTHR46558:SF11">
    <property type="entry name" value="HTH-TYPE TRANSCRIPTIONAL REGULATOR XRE"/>
    <property type="match status" value="1"/>
</dbReference>
<dbReference type="Gene3D" id="1.10.260.40">
    <property type="entry name" value="lambda repressor-like DNA-binding domains"/>
    <property type="match status" value="1"/>
</dbReference>
<protein>
    <submittedName>
        <fullName evidence="3">XRE family transcriptional regulator</fullName>
    </submittedName>
</protein>
<organism evidence="3 4">
    <name type="scientific">Eisenbergiella massiliensis</name>
    <dbReference type="NCBI Taxonomy" id="1720294"/>
    <lineage>
        <taxon>Bacteria</taxon>
        <taxon>Bacillati</taxon>
        <taxon>Bacillota</taxon>
        <taxon>Clostridia</taxon>
        <taxon>Lachnospirales</taxon>
        <taxon>Lachnospiraceae</taxon>
        <taxon>Eisenbergiella</taxon>
    </lineage>
</organism>